<dbReference type="EMBL" id="LXQA010598448">
    <property type="protein sequence ID" value="MCI61360.1"/>
    <property type="molecule type" value="Genomic_DNA"/>
</dbReference>
<accession>A0A392TMJ4</accession>
<organism evidence="1 2">
    <name type="scientific">Trifolium medium</name>
    <dbReference type="NCBI Taxonomy" id="97028"/>
    <lineage>
        <taxon>Eukaryota</taxon>
        <taxon>Viridiplantae</taxon>
        <taxon>Streptophyta</taxon>
        <taxon>Embryophyta</taxon>
        <taxon>Tracheophyta</taxon>
        <taxon>Spermatophyta</taxon>
        <taxon>Magnoliopsida</taxon>
        <taxon>eudicotyledons</taxon>
        <taxon>Gunneridae</taxon>
        <taxon>Pentapetalae</taxon>
        <taxon>rosids</taxon>
        <taxon>fabids</taxon>
        <taxon>Fabales</taxon>
        <taxon>Fabaceae</taxon>
        <taxon>Papilionoideae</taxon>
        <taxon>50 kb inversion clade</taxon>
        <taxon>NPAAA clade</taxon>
        <taxon>Hologalegina</taxon>
        <taxon>IRL clade</taxon>
        <taxon>Trifolieae</taxon>
        <taxon>Trifolium</taxon>
    </lineage>
</organism>
<reference evidence="1 2" key="1">
    <citation type="journal article" date="2018" name="Front. Plant Sci.">
        <title>Red Clover (Trifolium pratense) and Zigzag Clover (T. medium) - A Picture of Genomic Similarities and Differences.</title>
        <authorList>
            <person name="Dluhosova J."/>
            <person name="Istvanek J."/>
            <person name="Nedelnik J."/>
            <person name="Repkova J."/>
        </authorList>
    </citation>
    <scope>NUCLEOTIDE SEQUENCE [LARGE SCALE GENOMIC DNA]</scope>
    <source>
        <strain evidence="2">cv. 10/8</strain>
        <tissue evidence="1">Leaf</tissue>
    </source>
</reference>
<feature type="non-terminal residue" evidence="1">
    <location>
        <position position="1"/>
    </location>
</feature>
<name>A0A392TMJ4_9FABA</name>
<protein>
    <submittedName>
        <fullName evidence="1">Uncharacterized protein</fullName>
    </submittedName>
</protein>
<sequence>NPGWTDSPANHSPWQGPPLGLFNWHRPLSLDALLPASKTHSP</sequence>
<proteinExistence type="predicted"/>
<evidence type="ECO:0000313" key="1">
    <source>
        <dbReference type="EMBL" id="MCI61360.1"/>
    </source>
</evidence>
<comment type="caution">
    <text evidence="1">The sequence shown here is derived from an EMBL/GenBank/DDBJ whole genome shotgun (WGS) entry which is preliminary data.</text>
</comment>
<keyword evidence="2" id="KW-1185">Reference proteome</keyword>
<dbReference type="AlphaFoldDB" id="A0A392TMJ4"/>
<evidence type="ECO:0000313" key="2">
    <source>
        <dbReference type="Proteomes" id="UP000265520"/>
    </source>
</evidence>
<dbReference type="Proteomes" id="UP000265520">
    <property type="component" value="Unassembled WGS sequence"/>
</dbReference>